<sequence length="106" mass="11332">MSWLRRASDGSVTLTLHAQPGAKRTQWAGMHGEALKIRLAAPPVDGKANAVLIKFLAEFLGVPKMAVSILGGESSRHKIVCVEQASDEALARLEQAARDDDTRLGA</sequence>
<comment type="similarity">
    <text evidence="1 2">Belongs to the UPF0235 family.</text>
</comment>
<dbReference type="EMBL" id="JBDIVE010000003">
    <property type="protein sequence ID" value="MEN3068301.1"/>
    <property type="molecule type" value="Genomic_DNA"/>
</dbReference>
<dbReference type="SUPFAM" id="SSF69786">
    <property type="entry name" value="YggU-like"/>
    <property type="match status" value="1"/>
</dbReference>
<proteinExistence type="inferred from homology"/>
<dbReference type="PANTHER" id="PTHR13420">
    <property type="entry name" value="UPF0235 PROTEIN C15ORF40"/>
    <property type="match status" value="1"/>
</dbReference>
<dbReference type="RefSeq" id="WP_345919071.1">
    <property type="nucleotide sequence ID" value="NZ_JBDIVE010000003.1"/>
</dbReference>
<evidence type="ECO:0000313" key="3">
    <source>
        <dbReference type="EMBL" id="MEN3068301.1"/>
    </source>
</evidence>
<dbReference type="InterPro" id="IPR003746">
    <property type="entry name" value="DUF167"/>
</dbReference>
<name>A0ABU9YX20_9RHOO</name>
<evidence type="ECO:0000256" key="2">
    <source>
        <dbReference type="HAMAP-Rule" id="MF_00634"/>
    </source>
</evidence>
<reference evidence="3 4" key="1">
    <citation type="journal article" date="2018" name="Int. J. Syst. Evol. Microbiol.">
        <title>Uliginosibacterium sediminicola sp. nov., isolated from freshwater sediment.</title>
        <authorList>
            <person name="Hwang W.M."/>
            <person name="Kim S.M."/>
            <person name="Kang K."/>
            <person name="Ahn T.Y."/>
        </authorList>
    </citation>
    <scope>NUCLEOTIDE SEQUENCE [LARGE SCALE GENOMIC DNA]</scope>
    <source>
        <strain evidence="3 4">M1-21</strain>
    </source>
</reference>
<comment type="caution">
    <text evidence="3">The sequence shown here is derived from an EMBL/GenBank/DDBJ whole genome shotgun (WGS) entry which is preliminary data.</text>
</comment>
<dbReference type="HAMAP" id="MF_00634">
    <property type="entry name" value="UPF0235"/>
    <property type="match status" value="1"/>
</dbReference>
<dbReference type="InterPro" id="IPR036591">
    <property type="entry name" value="YggU-like_sf"/>
</dbReference>
<keyword evidence="4" id="KW-1185">Reference proteome</keyword>
<protein>
    <recommendedName>
        <fullName evidence="2">UPF0235 protein ABDB84_07400</fullName>
    </recommendedName>
</protein>
<gene>
    <name evidence="3" type="ORF">ABDB84_07400</name>
</gene>
<dbReference type="Pfam" id="PF02594">
    <property type="entry name" value="DUF167"/>
    <property type="match status" value="1"/>
</dbReference>
<evidence type="ECO:0000313" key="4">
    <source>
        <dbReference type="Proteomes" id="UP001410394"/>
    </source>
</evidence>
<accession>A0ABU9YX20</accession>
<dbReference type="Gene3D" id="3.30.1200.10">
    <property type="entry name" value="YggU-like"/>
    <property type="match status" value="1"/>
</dbReference>
<dbReference type="SMART" id="SM01152">
    <property type="entry name" value="DUF167"/>
    <property type="match status" value="1"/>
</dbReference>
<dbReference type="NCBIfam" id="TIGR00251">
    <property type="entry name" value="DUF167 family protein"/>
    <property type="match status" value="1"/>
</dbReference>
<organism evidence="3 4">
    <name type="scientific">Uliginosibacterium sediminicola</name>
    <dbReference type="NCBI Taxonomy" id="2024550"/>
    <lineage>
        <taxon>Bacteria</taxon>
        <taxon>Pseudomonadati</taxon>
        <taxon>Pseudomonadota</taxon>
        <taxon>Betaproteobacteria</taxon>
        <taxon>Rhodocyclales</taxon>
        <taxon>Zoogloeaceae</taxon>
        <taxon>Uliginosibacterium</taxon>
    </lineage>
</organism>
<evidence type="ECO:0000256" key="1">
    <source>
        <dbReference type="ARBA" id="ARBA00010364"/>
    </source>
</evidence>
<dbReference type="PANTHER" id="PTHR13420:SF7">
    <property type="entry name" value="UPF0235 PROTEIN C15ORF40"/>
    <property type="match status" value="1"/>
</dbReference>
<dbReference type="Proteomes" id="UP001410394">
    <property type="component" value="Unassembled WGS sequence"/>
</dbReference>